<dbReference type="PROSITE" id="PS01124">
    <property type="entry name" value="HTH_ARAC_FAMILY_2"/>
    <property type="match status" value="1"/>
</dbReference>
<dbReference type="InterPro" id="IPR018060">
    <property type="entry name" value="HTH_AraC"/>
</dbReference>
<dbReference type="PANTHER" id="PTHR43280:SF27">
    <property type="entry name" value="TRANSCRIPTIONAL REGULATOR MTLR"/>
    <property type="match status" value="1"/>
</dbReference>
<accession>A0ABU7XSQ1</accession>
<dbReference type="Gene3D" id="1.10.10.60">
    <property type="entry name" value="Homeodomain-like"/>
    <property type="match status" value="2"/>
</dbReference>
<dbReference type="Gene3D" id="2.60.120.10">
    <property type="entry name" value="Jelly Rolls"/>
    <property type="match status" value="1"/>
</dbReference>
<dbReference type="SMART" id="SM00342">
    <property type="entry name" value="HTH_ARAC"/>
    <property type="match status" value="1"/>
</dbReference>
<evidence type="ECO:0000256" key="1">
    <source>
        <dbReference type="ARBA" id="ARBA00023015"/>
    </source>
</evidence>
<dbReference type="Proteomes" id="UP001337305">
    <property type="component" value="Unassembled WGS sequence"/>
</dbReference>
<dbReference type="EMBL" id="JAODOP010000004">
    <property type="protein sequence ID" value="MEF3832830.1"/>
    <property type="molecule type" value="Genomic_DNA"/>
</dbReference>
<dbReference type="SUPFAM" id="SSF46689">
    <property type="entry name" value="Homeodomain-like"/>
    <property type="match status" value="2"/>
</dbReference>
<evidence type="ECO:0000256" key="2">
    <source>
        <dbReference type="ARBA" id="ARBA00023125"/>
    </source>
</evidence>
<dbReference type="PROSITE" id="PS00041">
    <property type="entry name" value="HTH_ARAC_FAMILY_1"/>
    <property type="match status" value="1"/>
</dbReference>
<name>A0ABU7XSQ1_9FLAO</name>
<evidence type="ECO:0000256" key="3">
    <source>
        <dbReference type="ARBA" id="ARBA00023163"/>
    </source>
</evidence>
<gene>
    <name evidence="5" type="ORF">N1F79_06795</name>
</gene>
<dbReference type="InterPro" id="IPR018062">
    <property type="entry name" value="HTH_AraC-typ_CS"/>
</dbReference>
<dbReference type="CDD" id="cd06976">
    <property type="entry name" value="cupin_MtlR-like_N"/>
    <property type="match status" value="1"/>
</dbReference>
<dbReference type="RefSeq" id="WP_303305198.1">
    <property type="nucleotide sequence ID" value="NZ_JAODOP010000004.1"/>
</dbReference>
<evidence type="ECO:0000313" key="6">
    <source>
        <dbReference type="Proteomes" id="UP001337305"/>
    </source>
</evidence>
<reference evidence="5 6" key="1">
    <citation type="submission" date="2022-09" db="EMBL/GenBank/DDBJ databases">
        <title>Genome sequencing of Flavivirga sp. MEBiC05379.</title>
        <authorList>
            <person name="Oh H.-M."/>
            <person name="Kwon K.K."/>
            <person name="Park M.J."/>
            <person name="Yang S.-H."/>
        </authorList>
    </citation>
    <scope>NUCLEOTIDE SEQUENCE [LARGE SCALE GENOMIC DNA]</scope>
    <source>
        <strain evidence="5 6">MEBiC05379</strain>
    </source>
</reference>
<keyword evidence="6" id="KW-1185">Reference proteome</keyword>
<sequence length="294" mass="34287">MKLHLLNRDSLKYTSFSTEKHSFPYFLKVWHYHPELELVFSQKGSGTRFVGDSIEQFNTGDIVLIGKNLPHMWLSDKVYFEASPKLISESIVFHFKEDFLGDVFFKTPEMVSIAKLIERSKYGIKFLNTDKKIALLIAETLNKKGFDKMWKFLKILDLLSKHSDYELLASKGYVDTNDLQDNKNFTKVYEYIFKNFNSKINLNSVAKIAHMNASAFSRSFKRLNHKPFSRYLNEIRIGYACKLLLEEKYSITFICYESGYNNLSNFNRQFKLITGTTPSNYLTLRKNSIGLSKV</sequence>
<organism evidence="5 6">
    <name type="scientific">Flavivirga spongiicola</name>
    <dbReference type="NCBI Taxonomy" id="421621"/>
    <lineage>
        <taxon>Bacteria</taxon>
        <taxon>Pseudomonadati</taxon>
        <taxon>Bacteroidota</taxon>
        <taxon>Flavobacteriia</taxon>
        <taxon>Flavobacteriales</taxon>
        <taxon>Flavobacteriaceae</taxon>
        <taxon>Flavivirga</taxon>
    </lineage>
</organism>
<keyword evidence="2" id="KW-0238">DNA-binding</keyword>
<feature type="domain" description="HTH araC/xylS-type" evidence="4">
    <location>
        <begin position="186"/>
        <end position="284"/>
    </location>
</feature>
<protein>
    <submittedName>
        <fullName evidence="5">AraC family transcriptional regulator</fullName>
    </submittedName>
</protein>
<keyword evidence="3" id="KW-0804">Transcription</keyword>
<proteinExistence type="predicted"/>
<dbReference type="InterPro" id="IPR011051">
    <property type="entry name" value="RmlC_Cupin_sf"/>
</dbReference>
<evidence type="ECO:0000313" key="5">
    <source>
        <dbReference type="EMBL" id="MEF3832830.1"/>
    </source>
</evidence>
<evidence type="ECO:0000259" key="4">
    <source>
        <dbReference type="PROSITE" id="PS01124"/>
    </source>
</evidence>
<comment type="caution">
    <text evidence="5">The sequence shown here is derived from an EMBL/GenBank/DDBJ whole genome shotgun (WGS) entry which is preliminary data.</text>
</comment>
<dbReference type="SUPFAM" id="SSF51182">
    <property type="entry name" value="RmlC-like cupins"/>
    <property type="match status" value="1"/>
</dbReference>
<dbReference type="PANTHER" id="PTHR43280">
    <property type="entry name" value="ARAC-FAMILY TRANSCRIPTIONAL REGULATOR"/>
    <property type="match status" value="1"/>
</dbReference>
<dbReference type="InterPro" id="IPR009057">
    <property type="entry name" value="Homeodomain-like_sf"/>
</dbReference>
<dbReference type="Pfam" id="PF12833">
    <property type="entry name" value="HTH_18"/>
    <property type="match status" value="1"/>
</dbReference>
<keyword evidence="1" id="KW-0805">Transcription regulation</keyword>
<dbReference type="InterPro" id="IPR014710">
    <property type="entry name" value="RmlC-like_jellyroll"/>
</dbReference>